<sequence>MKVAFVSLISRDGRPLYIYNNGEREEDGKGEGEGIENFLKYNFLSHMSLDVFESTYAPNTSEKPGLLFVQDGVFIYGYEMSIGVKVVVGIIRDKITLEEWNEKDLTELDYVKSIIDGVCKEFVRYSCSSFREGPIEEINSNIFDKRISKVINI</sequence>
<dbReference type="GO" id="GO:0005737">
    <property type="term" value="C:cytoplasm"/>
    <property type="evidence" value="ECO:0007669"/>
    <property type="project" value="GOC"/>
</dbReference>
<evidence type="ECO:0000313" key="2">
    <source>
        <dbReference type="Proteomes" id="UP001378960"/>
    </source>
</evidence>
<dbReference type="Gene3D" id="3.30.450.70">
    <property type="match status" value="1"/>
</dbReference>
<accession>A0AAV5RAN9</accession>
<evidence type="ECO:0008006" key="3">
    <source>
        <dbReference type="Google" id="ProtNLM"/>
    </source>
</evidence>
<dbReference type="EMBL" id="BTGB01000009">
    <property type="protein sequence ID" value="GMM48631.1"/>
    <property type="molecule type" value="Genomic_DNA"/>
</dbReference>
<dbReference type="InterPro" id="IPR011012">
    <property type="entry name" value="Longin-like_dom_sf"/>
</dbReference>
<dbReference type="InterPro" id="IPR006722">
    <property type="entry name" value="Sedlin"/>
</dbReference>
<name>A0AAV5RAN9_PICKL</name>
<organism evidence="1 2">
    <name type="scientific">Pichia kluyveri</name>
    <name type="common">Yeast</name>
    <dbReference type="NCBI Taxonomy" id="36015"/>
    <lineage>
        <taxon>Eukaryota</taxon>
        <taxon>Fungi</taxon>
        <taxon>Dikarya</taxon>
        <taxon>Ascomycota</taxon>
        <taxon>Saccharomycotina</taxon>
        <taxon>Pichiomycetes</taxon>
        <taxon>Pichiales</taxon>
        <taxon>Pichiaceae</taxon>
        <taxon>Pichia</taxon>
    </lineage>
</organism>
<gene>
    <name evidence="1" type="ORF">DAPK24_052290</name>
</gene>
<dbReference type="Proteomes" id="UP001378960">
    <property type="component" value="Unassembled WGS sequence"/>
</dbReference>
<evidence type="ECO:0000313" key="1">
    <source>
        <dbReference type="EMBL" id="GMM48631.1"/>
    </source>
</evidence>
<dbReference type="Pfam" id="PF04628">
    <property type="entry name" value="Sedlin_N"/>
    <property type="match status" value="1"/>
</dbReference>
<dbReference type="GO" id="GO:0006888">
    <property type="term" value="P:endoplasmic reticulum to Golgi vesicle-mediated transport"/>
    <property type="evidence" value="ECO:0007669"/>
    <property type="project" value="InterPro"/>
</dbReference>
<proteinExistence type="predicted"/>
<reference evidence="1 2" key="1">
    <citation type="journal article" date="2023" name="Elife">
        <title>Identification of key yeast species and microbe-microbe interactions impacting larval growth of Drosophila in the wild.</title>
        <authorList>
            <person name="Mure A."/>
            <person name="Sugiura Y."/>
            <person name="Maeda R."/>
            <person name="Honda K."/>
            <person name="Sakurai N."/>
            <person name="Takahashi Y."/>
            <person name="Watada M."/>
            <person name="Katoh T."/>
            <person name="Gotoh A."/>
            <person name="Gotoh Y."/>
            <person name="Taniguchi I."/>
            <person name="Nakamura K."/>
            <person name="Hayashi T."/>
            <person name="Katayama T."/>
            <person name="Uemura T."/>
            <person name="Hattori Y."/>
        </authorList>
    </citation>
    <scope>NUCLEOTIDE SEQUENCE [LARGE SCALE GENOMIC DNA]</scope>
    <source>
        <strain evidence="1 2">PK-24</strain>
    </source>
</reference>
<protein>
    <recommendedName>
        <fullName evidence="3">Trafficking protein particle complex subunit</fullName>
    </recommendedName>
</protein>
<dbReference type="SUPFAM" id="SSF64356">
    <property type="entry name" value="SNARE-like"/>
    <property type="match status" value="1"/>
</dbReference>
<comment type="caution">
    <text evidence="1">The sequence shown here is derived from an EMBL/GenBank/DDBJ whole genome shotgun (WGS) entry which is preliminary data.</text>
</comment>
<keyword evidence="2" id="KW-1185">Reference proteome</keyword>
<dbReference type="AlphaFoldDB" id="A0AAV5RAN9"/>